<evidence type="ECO:0000313" key="7">
    <source>
        <dbReference type="EMBL" id="RKH61248.1"/>
    </source>
</evidence>
<dbReference type="InterPro" id="IPR029061">
    <property type="entry name" value="THDP-binding"/>
</dbReference>
<evidence type="ECO:0000256" key="2">
    <source>
        <dbReference type="ARBA" id="ARBA00023002"/>
    </source>
</evidence>
<evidence type="ECO:0000256" key="3">
    <source>
        <dbReference type="ARBA" id="ARBA00023052"/>
    </source>
</evidence>
<evidence type="ECO:0000256" key="5">
    <source>
        <dbReference type="SAM" id="MobiDB-lite"/>
    </source>
</evidence>
<dbReference type="RefSeq" id="WP_121723975.1">
    <property type="nucleotide sequence ID" value="NZ_RAWM01000132.1"/>
</dbReference>
<keyword evidence="8" id="KW-1185">Reference proteome</keyword>
<dbReference type="Pfam" id="PF00676">
    <property type="entry name" value="E1_dh"/>
    <property type="match status" value="1"/>
</dbReference>
<comment type="catalytic activity">
    <reaction evidence="4">
        <text>N(6)-[(R)-lipoyl]-L-lysyl-[protein] + 3-methyl-2-oxobutanoate + H(+) = N(6)-[(R)-S(8)-2-methylpropanoyldihydrolipoyl]-L-lysyl-[protein] + CO2</text>
        <dbReference type="Rhea" id="RHEA:13457"/>
        <dbReference type="Rhea" id="RHEA-COMP:10474"/>
        <dbReference type="Rhea" id="RHEA-COMP:10497"/>
        <dbReference type="ChEBI" id="CHEBI:11851"/>
        <dbReference type="ChEBI" id="CHEBI:15378"/>
        <dbReference type="ChEBI" id="CHEBI:16526"/>
        <dbReference type="ChEBI" id="CHEBI:83099"/>
        <dbReference type="ChEBI" id="CHEBI:83142"/>
        <dbReference type="EC" id="1.2.4.4"/>
    </reaction>
</comment>
<evidence type="ECO:0000256" key="1">
    <source>
        <dbReference type="ARBA" id="ARBA00001964"/>
    </source>
</evidence>
<organism evidence="7 8">
    <name type="scientific">Corallococcus interemptor</name>
    <dbReference type="NCBI Taxonomy" id="2316720"/>
    <lineage>
        <taxon>Bacteria</taxon>
        <taxon>Pseudomonadati</taxon>
        <taxon>Myxococcota</taxon>
        <taxon>Myxococcia</taxon>
        <taxon>Myxococcales</taxon>
        <taxon>Cystobacterineae</taxon>
        <taxon>Myxococcaceae</taxon>
        <taxon>Corallococcus</taxon>
    </lineage>
</organism>
<comment type="caution">
    <text evidence="7">The sequence shown here is derived from an EMBL/GenBank/DDBJ whole genome shotgun (WGS) entry which is preliminary data.</text>
</comment>
<dbReference type="Gene3D" id="3.40.50.970">
    <property type="match status" value="1"/>
</dbReference>
<dbReference type="InterPro" id="IPR050771">
    <property type="entry name" value="Alpha-ketoacid_DH_E1_comp"/>
</dbReference>
<dbReference type="SUPFAM" id="SSF52518">
    <property type="entry name" value="Thiamin diphosphate-binding fold (THDP-binding)"/>
    <property type="match status" value="1"/>
</dbReference>
<feature type="domain" description="Dehydrogenase E1 component" evidence="6">
    <location>
        <begin position="26"/>
        <end position="321"/>
    </location>
</feature>
<dbReference type="AlphaFoldDB" id="A0A3A8PZD7"/>
<proteinExistence type="inferred from homology"/>
<name>A0A3A8PZD7_9BACT</name>
<dbReference type="EC" id="1.2.4.4" evidence="4"/>
<reference evidence="8" key="1">
    <citation type="submission" date="2018-09" db="EMBL/GenBank/DDBJ databases">
        <authorList>
            <person name="Livingstone P.G."/>
            <person name="Whitworth D.E."/>
        </authorList>
    </citation>
    <scope>NUCLEOTIDE SEQUENCE [LARGE SCALE GENOMIC DNA]</scope>
    <source>
        <strain evidence="8">AB047A</strain>
    </source>
</reference>
<evidence type="ECO:0000256" key="4">
    <source>
        <dbReference type="RuleBase" id="RU365014"/>
    </source>
</evidence>
<dbReference type="EMBL" id="RAWM01000132">
    <property type="protein sequence ID" value="RKH61248.1"/>
    <property type="molecule type" value="Genomic_DNA"/>
</dbReference>
<dbReference type="CDD" id="cd02000">
    <property type="entry name" value="TPP_E1_PDC_ADC_BCADC"/>
    <property type="match status" value="1"/>
</dbReference>
<keyword evidence="2 4" id="KW-0560">Oxidoreductase</keyword>
<dbReference type="GO" id="GO:0003863">
    <property type="term" value="F:branched-chain 2-oxo acid dehydrogenase activity"/>
    <property type="evidence" value="ECO:0007669"/>
    <property type="project" value="UniProtKB-EC"/>
</dbReference>
<comment type="cofactor">
    <cofactor evidence="1 4">
        <name>thiamine diphosphate</name>
        <dbReference type="ChEBI" id="CHEBI:58937"/>
    </cofactor>
</comment>
<gene>
    <name evidence="7" type="ORF">D7X96_32050</name>
</gene>
<dbReference type="Proteomes" id="UP000282656">
    <property type="component" value="Unassembled WGS sequence"/>
</dbReference>
<feature type="region of interest" description="Disordered" evidence="5">
    <location>
        <begin position="312"/>
        <end position="335"/>
    </location>
</feature>
<dbReference type="InterPro" id="IPR001017">
    <property type="entry name" value="DH_E1"/>
</dbReference>
<keyword evidence="3 4" id="KW-0786">Thiamine pyrophosphate</keyword>
<evidence type="ECO:0000259" key="6">
    <source>
        <dbReference type="Pfam" id="PF00676"/>
    </source>
</evidence>
<dbReference type="GO" id="GO:0009083">
    <property type="term" value="P:branched-chain amino acid catabolic process"/>
    <property type="evidence" value="ECO:0007669"/>
    <property type="project" value="TreeGrafter"/>
</dbReference>
<dbReference type="PANTHER" id="PTHR43380">
    <property type="entry name" value="2-OXOISOVALERATE DEHYDROGENASE SUBUNIT ALPHA, MITOCHONDRIAL"/>
    <property type="match status" value="1"/>
</dbReference>
<comment type="similarity">
    <text evidence="4">Belongs to the BCKDHA family.</text>
</comment>
<accession>A0A3A8PZD7</accession>
<evidence type="ECO:0000313" key="8">
    <source>
        <dbReference type="Proteomes" id="UP000282656"/>
    </source>
</evidence>
<protein>
    <recommendedName>
        <fullName evidence="4">2-oxoisovalerate dehydrogenase subunit alpha</fullName>
        <ecNumber evidence="4">1.2.4.4</ecNumber>
    </recommendedName>
    <alternativeName>
        <fullName evidence="4">Branched-chain alpha-keto acid dehydrogenase E1 component alpha chain</fullName>
    </alternativeName>
</protein>
<comment type="function">
    <text evidence="4">The branched-chain alpha-keto dehydrogenase complex catalyzes the overall conversion of alpha-keto acids to acyl-CoA and CO(2). It contains multiple copies of three enzymatic components: branched-chain alpha-keto acid decarboxylase (E1), lipoamide acyltransferase (E2) and lipoamide dehydrogenase (E3).</text>
</comment>
<dbReference type="PANTHER" id="PTHR43380:SF1">
    <property type="entry name" value="2-OXOISOVALERATE DEHYDROGENASE SUBUNIT ALPHA, MITOCHONDRIAL"/>
    <property type="match status" value="1"/>
</dbReference>
<dbReference type="OrthoDB" id="9766715at2"/>
<sequence>MSRPRLIKENSAPLSLPREQLIRIHDLMVKARVLEERLIQMYKQGHGYFWIGGPGEEAFNVPLGLLMKVGEGPAYDYLHAHYRQSATLLAMGEEPIGALRQMKNTATDPYSGGRNFAGHFSRRSKNIAPVTSPIEVQYAIAPGTAMAQKRHGGDGISIVTGGDAGTAEGDFASCLIWSSRPANPLPILIIVTNNKWGISTTSDGQHGETNIADRARAFNIPAKVINGNDPVESYQELQAAMDYVRKERKPYFIEARVSRLYGHSSASGANFVNEEQDCLRLFEARLEQEGVLSREQMDEARNRYSEELAAAARTVRDEPQPSGDSIWDHIYAEKK</sequence>
<feature type="compositionally biased region" description="Basic and acidic residues" evidence="5">
    <location>
        <begin position="326"/>
        <end position="335"/>
    </location>
</feature>